<dbReference type="EMBL" id="LR536450">
    <property type="protein sequence ID" value="VFU08220.1"/>
    <property type="molecule type" value="Genomic_DNA"/>
</dbReference>
<evidence type="ECO:0000313" key="2">
    <source>
        <dbReference type="Proteomes" id="UP000294360"/>
    </source>
</evidence>
<dbReference type="KEGG" id="mtun:MTUNDRAET4_1327"/>
<gene>
    <name evidence="1" type="ORF">MTUNDRAET4_1327</name>
</gene>
<accession>A0A4U8YZ52</accession>
<name>A0A4U8YZ52_METTU</name>
<evidence type="ECO:0000313" key="1">
    <source>
        <dbReference type="EMBL" id="VFU08220.1"/>
    </source>
</evidence>
<dbReference type="AlphaFoldDB" id="A0A4U8YZ52"/>
<reference evidence="1 2" key="1">
    <citation type="submission" date="2019-03" db="EMBL/GenBank/DDBJ databases">
        <authorList>
            <person name="Kox A.R. M."/>
        </authorList>
    </citation>
    <scope>NUCLEOTIDE SEQUENCE [LARGE SCALE GENOMIC DNA]</scope>
    <source>
        <strain evidence="1">MTUNDRAET4 annotated genome</strain>
    </source>
</reference>
<organism evidence="1 2">
    <name type="scientific">Methylocella tundrae</name>
    <dbReference type="NCBI Taxonomy" id="227605"/>
    <lineage>
        <taxon>Bacteria</taxon>
        <taxon>Pseudomonadati</taxon>
        <taxon>Pseudomonadota</taxon>
        <taxon>Alphaproteobacteria</taxon>
        <taxon>Hyphomicrobiales</taxon>
        <taxon>Beijerinckiaceae</taxon>
        <taxon>Methylocella</taxon>
    </lineage>
</organism>
<sequence>MYGFCFNIHEESPLRQLTLLCHQMALAVMARSDGQAFKASSWLIQALLRSLPRS</sequence>
<protein>
    <submittedName>
        <fullName evidence="1">Uncharacterized protein</fullName>
    </submittedName>
</protein>
<dbReference type="Proteomes" id="UP000294360">
    <property type="component" value="Chromosome"/>
</dbReference>
<proteinExistence type="predicted"/>